<dbReference type="PROSITE" id="PS00018">
    <property type="entry name" value="EF_HAND_1"/>
    <property type="match status" value="1"/>
</dbReference>
<dbReference type="PANTHER" id="PTHR34142">
    <property type="entry name" value="ENDO-BETA-1,4-GLUCANASE A"/>
    <property type="match status" value="1"/>
</dbReference>
<evidence type="ECO:0000259" key="4">
    <source>
        <dbReference type="Pfam" id="PF00150"/>
    </source>
</evidence>
<organism evidence="5 6">
    <name type="scientific">Halococcoides cellulosivorans</name>
    <dbReference type="NCBI Taxonomy" id="1679096"/>
    <lineage>
        <taxon>Archaea</taxon>
        <taxon>Methanobacteriati</taxon>
        <taxon>Methanobacteriota</taxon>
        <taxon>Stenosarchaea group</taxon>
        <taxon>Halobacteria</taxon>
        <taxon>Halobacteriales</taxon>
        <taxon>Haloarculaceae</taxon>
        <taxon>Halococcoides</taxon>
    </lineage>
</organism>
<sequence length="472" mass="52399">MTHTDRTETATHRAAARTTNRRQFLKLAGAGAMTGALGTGALGSAAGLVGDPTPALHRDGNVMRDPSDNTVALHGLNVIDPRRANELAPWTKSIEDLITLATDPEEGWNAQVIRIPVHPIDVHDPADDYGELDPGEFTQAELDSYVENHLDPAVQACKDRGVYAMVDYHRHRTTDFTTPELDDEVRMFWETVAPEYAEAEHVIYELYNEPVGANRGSWGNQQAEQCMQRWRETAQPWLDIVQDNAPARPVLVGTPSWDQYTYLAPDYEFDGDNLMYAGHVYAHAGYRPLGEYFGTPADEVPVFMSEFGFDTTGSSDDFINGTVDVEGQQFQTFFEEYDHVSSTAWIMSHFWSPPMYVEQDGASNYEQLTGFGEWTQSFLESKTDVNRPGEGTPSTTPPDTTETPSWPDGATDPDGDGLYEDLSGNDDLDFPDVNTLFQNTDSQQAQANAAFYDFDGDGDVDLQDVLALFETV</sequence>
<evidence type="ECO:0000313" key="6">
    <source>
        <dbReference type="Proteomes" id="UP000244727"/>
    </source>
</evidence>
<proteinExistence type="predicted"/>
<dbReference type="AlphaFoldDB" id="A0A2R4X3K8"/>
<evidence type="ECO:0000256" key="3">
    <source>
        <dbReference type="SAM" id="MobiDB-lite"/>
    </source>
</evidence>
<dbReference type="Proteomes" id="UP000244727">
    <property type="component" value="Chromosome"/>
</dbReference>
<feature type="compositionally biased region" description="Acidic residues" evidence="3">
    <location>
        <begin position="411"/>
        <end position="430"/>
    </location>
</feature>
<feature type="region of interest" description="Disordered" evidence="3">
    <location>
        <begin position="382"/>
        <end position="432"/>
    </location>
</feature>
<accession>A0A2R4X3K8</accession>
<protein>
    <recommendedName>
        <fullName evidence="4">Glycoside hydrolase family 5 domain-containing protein</fullName>
    </recommendedName>
</protein>
<dbReference type="InterPro" id="IPR018087">
    <property type="entry name" value="Glyco_hydro_5_CS"/>
</dbReference>
<dbReference type="Gene3D" id="3.20.20.80">
    <property type="entry name" value="Glycosidases"/>
    <property type="match status" value="1"/>
</dbReference>
<feature type="region of interest" description="Disordered" evidence="3">
    <location>
        <begin position="1"/>
        <end position="20"/>
    </location>
</feature>
<dbReference type="GeneID" id="36513248"/>
<dbReference type="PROSITE" id="PS51318">
    <property type="entry name" value="TAT"/>
    <property type="match status" value="1"/>
</dbReference>
<dbReference type="PROSITE" id="PS00659">
    <property type="entry name" value="GLYCOSYL_HYDROL_F5"/>
    <property type="match status" value="1"/>
</dbReference>
<dbReference type="InterPro" id="IPR018247">
    <property type="entry name" value="EF_Hand_1_Ca_BS"/>
</dbReference>
<feature type="compositionally biased region" description="Basic and acidic residues" evidence="3">
    <location>
        <begin position="1"/>
        <end position="11"/>
    </location>
</feature>
<feature type="domain" description="Glycoside hydrolase family 5" evidence="4">
    <location>
        <begin position="106"/>
        <end position="347"/>
    </location>
</feature>
<dbReference type="GO" id="GO:0000272">
    <property type="term" value="P:polysaccharide catabolic process"/>
    <property type="evidence" value="ECO:0007669"/>
    <property type="project" value="InterPro"/>
</dbReference>
<reference evidence="5 6" key="1">
    <citation type="submission" date="2018-04" db="EMBL/GenBank/DDBJ databases">
        <title>Halococcoides cellulosivorans gen. nov., sp. nov., an extremely halophilic cellulose-utilizing haloarchaeon from hypersaline lakes.</title>
        <authorList>
            <person name="Sorokin D.Y."/>
            <person name="Toshchakov S.V."/>
            <person name="Samarov N.I."/>
            <person name="Korzhenkov A."/>
            <person name="Kublanov I.V."/>
        </authorList>
    </citation>
    <scope>NUCLEOTIDE SEQUENCE [LARGE SCALE GENOMIC DNA]</scope>
    <source>
        <strain evidence="5 6">HArcel1</strain>
    </source>
</reference>
<dbReference type="GO" id="GO:0004553">
    <property type="term" value="F:hydrolase activity, hydrolyzing O-glycosyl compounds"/>
    <property type="evidence" value="ECO:0007669"/>
    <property type="project" value="InterPro"/>
</dbReference>
<name>A0A2R4X3K8_9EURY</name>
<dbReference type="InterPro" id="IPR001547">
    <property type="entry name" value="Glyco_hydro_5"/>
</dbReference>
<evidence type="ECO:0000256" key="2">
    <source>
        <dbReference type="ARBA" id="ARBA00023295"/>
    </source>
</evidence>
<gene>
    <name evidence="5" type="ORF">HARCEL1_12035</name>
</gene>
<dbReference type="EMBL" id="CP028858">
    <property type="protein sequence ID" value="AWB28382.1"/>
    <property type="molecule type" value="Genomic_DNA"/>
</dbReference>
<evidence type="ECO:0000256" key="1">
    <source>
        <dbReference type="ARBA" id="ARBA00022801"/>
    </source>
</evidence>
<dbReference type="SUPFAM" id="SSF51445">
    <property type="entry name" value="(Trans)glycosidases"/>
    <property type="match status" value="1"/>
</dbReference>
<dbReference type="RefSeq" id="WP_108383830.1">
    <property type="nucleotide sequence ID" value="NZ_CP028858.1"/>
</dbReference>
<keyword evidence="6" id="KW-1185">Reference proteome</keyword>
<dbReference type="KEGG" id="harc:HARCEL1_12035"/>
<feature type="compositionally biased region" description="Low complexity" evidence="3">
    <location>
        <begin position="388"/>
        <end position="408"/>
    </location>
</feature>
<dbReference type="InterPro" id="IPR006311">
    <property type="entry name" value="TAT_signal"/>
</dbReference>
<keyword evidence="1" id="KW-0378">Hydrolase</keyword>
<dbReference type="InterPro" id="IPR017853">
    <property type="entry name" value="GH"/>
</dbReference>
<dbReference type="PANTHER" id="PTHR34142:SF1">
    <property type="entry name" value="GLYCOSIDE HYDROLASE FAMILY 5 DOMAIN-CONTAINING PROTEIN"/>
    <property type="match status" value="1"/>
</dbReference>
<keyword evidence="2" id="KW-0326">Glycosidase</keyword>
<evidence type="ECO:0000313" key="5">
    <source>
        <dbReference type="EMBL" id="AWB28382.1"/>
    </source>
</evidence>
<dbReference type="Pfam" id="PF00150">
    <property type="entry name" value="Cellulase"/>
    <property type="match status" value="1"/>
</dbReference>